<evidence type="ECO:0000256" key="1">
    <source>
        <dbReference type="SAM" id="Phobius"/>
    </source>
</evidence>
<proteinExistence type="predicted"/>
<evidence type="ECO:0000313" key="2">
    <source>
        <dbReference type="EMBL" id="MFM0242632.1"/>
    </source>
</evidence>
<comment type="caution">
    <text evidence="2">The sequence shown here is derived from an EMBL/GenBank/DDBJ whole genome shotgun (WGS) entry which is preliminary data.</text>
</comment>
<keyword evidence="3" id="KW-1185">Reference proteome</keyword>
<keyword evidence="1" id="KW-1133">Transmembrane helix</keyword>
<dbReference type="EMBL" id="JAQQDR010000015">
    <property type="protein sequence ID" value="MFM0242632.1"/>
    <property type="molecule type" value="Genomic_DNA"/>
</dbReference>
<dbReference type="RefSeq" id="WP_408263672.1">
    <property type="nucleotide sequence ID" value="NZ_JAQQCK010000015.1"/>
</dbReference>
<protein>
    <submittedName>
        <fullName evidence="2">Uncharacterized protein</fullName>
    </submittedName>
</protein>
<dbReference type="Proteomes" id="UP001629274">
    <property type="component" value="Unassembled WGS sequence"/>
</dbReference>
<feature type="transmembrane region" description="Helical" evidence="1">
    <location>
        <begin position="76"/>
        <end position="101"/>
    </location>
</feature>
<keyword evidence="1" id="KW-0472">Membrane</keyword>
<organism evidence="2 3">
    <name type="scientific">Paraburkholderia phytofirmans</name>
    <dbReference type="NCBI Taxonomy" id="261302"/>
    <lineage>
        <taxon>Bacteria</taxon>
        <taxon>Pseudomonadati</taxon>
        <taxon>Pseudomonadota</taxon>
        <taxon>Betaproteobacteria</taxon>
        <taxon>Burkholderiales</taxon>
        <taxon>Burkholderiaceae</taxon>
        <taxon>Paraburkholderia</taxon>
    </lineage>
</organism>
<reference evidence="2 3" key="1">
    <citation type="journal article" date="2024" name="Chem. Sci.">
        <title>Discovery of megapolipeptins by genome mining of a Burkholderiales bacteria collection.</title>
        <authorList>
            <person name="Paulo B.S."/>
            <person name="Recchia M.J.J."/>
            <person name="Lee S."/>
            <person name="Fergusson C.H."/>
            <person name="Romanowski S.B."/>
            <person name="Hernandez A."/>
            <person name="Krull N."/>
            <person name="Liu D.Y."/>
            <person name="Cavanagh H."/>
            <person name="Bos A."/>
            <person name="Gray C.A."/>
            <person name="Murphy B.T."/>
            <person name="Linington R.G."/>
            <person name="Eustaquio A.S."/>
        </authorList>
    </citation>
    <scope>NUCLEOTIDE SEQUENCE [LARGE SCALE GENOMIC DNA]</scope>
    <source>
        <strain evidence="2 3">RL17-351-BIE-A</strain>
    </source>
</reference>
<sequence length="132" mass="13640">MALAAADKLKCSSEPDTGPYVRPLKPASTRREARLEWQSANYLAVGTIVAIMAASTEVAIMCVLQGFVNSIPLRASSLVAAAAISIAVLCGAGIAAFVGLLPESDDVAVAVTATPLIDMQVDAYVKRVASAY</sequence>
<gene>
    <name evidence="2" type="ORF">PQR03_31290</name>
</gene>
<name>A0ABW9BRW3_9BURK</name>
<evidence type="ECO:0000313" key="3">
    <source>
        <dbReference type="Proteomes" id="UP001629274"/>
    </source>
</evidence>
<keyword evidence="1" id="KW-0812">Transmembrane</keyword>
<feature type="transmembrane region" description="Helical" evidence="1">
    <location>
        <begin position="42"/>
        <end position="64"/>
    </location>
</feature>
<accession>A0ABW9BRW3</accession>